<dbReference type="AlphaFoldDB" id="A0A5B8XRF9"/>
<dbReference type="SUPFAM" id="SSF55909">
    <property type="entry name" value="Pentein"/>
    <property type="match status" value="1"/>
</dbReference>
<accession>A0A5B8XRF9</accession>
<evidence type="ECO:0000313" key="2">
    <source>
        <dbReference type="EMBL" id="QED28230.1"/>
    </source>
</evidence>
<proteinExistence type="predicted"/>
<dbReference type="OrthoDB" id="5488733at2"/>
<feature type="region of interest" description="Disordered" evidence="1">
    <location>
        <begin position="1"/>
        <end position="32"/>
    </location>
</feature>
<protein>
    <recommendedName>
        <fullName evidence="4">Amidinotransferase</fullName>
    </recommendedName>
</protein>
<reference evidence="2 3" key="1">
    <citation type="submission" date="2019-08" db="EMBL/GenBank/DDBJ databases">
        <authorList>
            <person name="Liang Q."/>
        </authorList>
    </citation>
    <scope>NUCLEOTIDE SEQUENCE [LARGE SCALE GENOMIC DNA]</scope>
    <source>
        <strain evidence="2 3">V1718</strain>
    </source>
</reference>
<dbReference type="Gene3D" id="3.75.10.10">
    <property type="entry name" value="L-arginine/glycine Amidinotransferase, Chain A"/>
    <property type="match status" value="1"/>
</dbReference>
<gene>
    <name evidence="2" type="ORF">FRD01_13500</name>
</gene>
<organism evidence="2 3">
    <name type="scientific">Microvenator marinus</name>
    <dbReference type="NCBI Taxonomy" id="2600177"/>
    <lineage>
        <taxon>Bacteria</taxon>
        <taxon>Deltaproteobacteria</taxon>
        <taxon>Bradymonadales</taxon>
        <taxon>Microvenatoraceae</taxon>
        <taxon>Microvenator</taxon>
    </lineage>
</organism>
<keyword evidence="3" id="KW-1185">Reference proteome</keyword>
<evidence type="ECO:0000256" key="1">
    <source>
        <dbReference type="SAM" id="MobiDB-lite"/>
    </source>
</evidence>
<sequence length="321" mass="35674">MSTPVYLMSPPRRDWTIRGKSNKNSQRAAAPNPWRAREEWSQLADAIVAAGGEVLVIPPHPTQNLTGMPYVAEAGEYFRDREGRQSFILPTMKSEHRREEASWIGGFMAGLGFRTLRVPMVWEAQGDAIRATEGSKIIHTFGSGRFGRTGIRAYSAVAHLLSEKHIQIHFHADPWFHGNTFLNVYQAPAMPPRLNEDTNRIREAVLVCPQALLPGELNRLEAFLPHASFALINARESAGYDTNSLQVNDTVIAPTTVSETAQEVFRSLGLRLERLDLGELFAKGGGAPVCLTNRLWGLDAESLPDRVKWSKNAAIEDHTDV</sequence>
<dbReference type="KEGG" id="bbae:FRD01_13500"/>
<evidence type="ECO:0000313" key="3">
    <source>
        <dbReference type="Proteomes" id="UP000321595"/>
    </source>
</evidence>
<dbReference type="RefSeq" id="WP_146960471.1">
    <property type="nucleotide sequence ID" value="NZ_CP042467.1"/>
</dbReference>
<dbReference type="Proteomes" id="UP000321595">
    <property type="component" value="Chromosome"/>
</dbReference>
<evidence type="ECO:0008006" key="4">
    <source>
        <dbReference type="Google" id="ProtNLM"/>
    </source>
</evidence>
<name>A0A5B8XRF9_9DELT</name>
<dbReference type="EMBL" id="CP042467">
    <property type="protein sequence ID" value="QED28230.1"/>
    <property type="molecule type" value="Genomic_DNA"/>
</dbReference>